<sequence length="161" mass="17640">MSTTLVLHGTGRGPEASQEVAATEVSAGGGRSSRRVRRSPMPKGRERERVMRFRVNDEEYAFISEQAKQQGMAYGAFIAHTIRVAGRHGKAGDSAALADLIESMQALDRQMNRIGVNLNQLARIANTTGYVPDELAGTLIYLTRTIRQVDDLIVQAGRSLR</sequence>
<organism evidence="3 4">
    <name type="scientific">Actinomadura harenae</name>
    <dbReference type="NCBI Taxonomy" id="2483351"/>
    <lineage>
        <taxon>Bacteria</taxon>
        <taxon>Bacillati</taxon>
        <taxon>Actinomycetota</taxon>
        <taxon>Actinomycetes</taxon>
        <taxon>Streptosporangiales</taxon>
        <taxon>Thermomonosporaceae</taxon>
        <taxon>Actinomadura</taxon>
    </lineage>
</organism>
<gene>
    <name evidence="3" type="primary">mobC</name>
    <name evidence="3" type="ORF">EBO15_00470</name>
</gene>
<evidence type="ECO:0000259" key="2">
    <source>
        <dbReference type="Pfam" id="PF05713"/>
    </source>
</evidence>
<name>A0A3M2ME22_9ACTN</name>
<accession>A0A3M2ME22</accession>
<evidence type="ECO:0000313" key="3">
    <source>
        <dbReference type="EMBL" id="RMI47807.1"/>
    </source>
</evidence>
<dbReference type="AlphaFoldDB" id="A0A3M2ME22"/>
<keyword evidence="4" id="KW-1185">Reference proteome</keyword>
<dbReference type="Proteomes" id="UP000282674">
    <property type="component" value="Unassembled WGS sequence"/>
</dbReference>
<protein>
    <submittedName>
        <fullName evidence="3">Plasmid mobilization relaxosome protein MobC</fullName>
    </submittedName>
</protein>
<dbReference type="InterPro" id="IPR008687">
    <property type="entry name" value="MobC"/>
</dbReference>
<dbReference type="EMBL" id="RFFG01000001">
    <property type="protein sequence ID" value="RMI47807.1"/>
    <property type="molecule type" value="Genomic_DNA"/>
</dbReference>
<evidence type="ECO:0000313" key="4">
    <source>
        <dbReference type="Proteomes" id="UP000282674"/>
    </source>
</evidence>
<feature type="domain" description="Bacterial mobilisation" evidence="2">
    <location>
        <begin position="109"/>
        <end position="148"/>
    </location>
</feature>
<proteinExistence type="predicted"/>
<dbReference type="Pfam" id="PF05713">
    <property type="entry name" value="MobC"/>
    <property type="match status" value="1"/>
</dbReference>
<feature type="region of interest" description="Disordered" evidence="1">
    <location>
        <begin position="1"/>
        <end position="46"/>
    </location>
</feature>
<dbReference type="RefSeq" id="WP_122192253.1">
    <property type="nucleotide sequence ID" value="NZ_JBHSKC010000024.1"/>
</dbReference>
<evidence type="ECO:0000256" key="1">
    <source>
        <dbReference type="SAM" id="MobiDB-lite"/>
    </source>
</evidence>
<reference evidence="3 4" key="1">
    <citation type="submission" date="2018-10" db="EMBL/GenBank/DDBJ databases">
        <title>Isolation from soil.</title>
        <authorList>
            <person name="Hu J."/>
        </authorList>
    </citation>
    <scope>NUCLEOTIDE SEQUENCE [LARGE SCALE GENOMIC DNA]</scope>
    <source>
        <strain evidence="3 4">NEAU-Ht49</strain>
    </source>
</reference>
<comment type="caution">
    <text evidence="3">The sequence shown here is derived from an EMBL/GenBank/DDBJ whole genome shotgun (WGS) entry which is preliminary data.</text>
</comment>